<gene>
    <name evidence="1" type="ORF">BDV29DRAFT_163162</name>
</gene>
<evidence type="ECO:0008006" key="3">
    <source>
        <dbReference type="Google" id="ProtNLM"/>
    </source>
</evidence>
<sequence>MTGTQKIPSHMIIARNWEIYENPILDSGSEITQDTRIFAAPNPRPSQRGQLLAHFINSFCPDCFQVPDEAARPHHYWVQRLPGLQGTSALLDTAMSTLAAAYLGQTRGDRQLQMQSLLLYEEAVKTLSRSMTAPAFIADDYTLASIMCLGMSEMYSQHLDHEHGWFSHNKGGCELIKSRGLSILETELGRDLFIRFRVTGIWRDLTLGASKALNKANQAVDAVHSSAETKWSFALADPGMARLSQTASQSYYDLLIEKIIPIPSVLQDIWTLSIQPICQPEKITRAKALIKRSVAIAESLFSWYATTDCLQFCKKDTSAVMSPSNASTNTLPAPVTFPNLLVAQALTHYWAAMIVVLRCITICHEKLSCFSSEAPIPTKAWLFVHLTVDMDPQTIARQFADAIISSVEYCIAADKGTAGSIILLHPLSIAKDLYANEADVLAKQKQAFCIGVLKTLMARGLRFSHALIQLSSQGH</sequence>
<keyword evidence="2" id="KW-1185">Reference proteome</keyword>
<dbReference type="AlphaFoldDB" id="A0A5N5WGY5"/>
<organism evidence="1 2">
    <name type="scientific">Aspergillus leporis</name>
    <dbReference type="NCBI Taxonomy" id="41062"/>
    <lineage>
        <taxon>Eukaryota</taxon>
        <taxon>Fungi</taxon>
        <taxon>Dikarya</taxon>
        <taxon>Ascomycota</taxon>
        <taxon>Pezizomycotina</taxon>
        <taxon>Eurotiomycetes</taxon>
        <taxon>Eurotiomycetidae</taxon>
        <taxon>Eurotiales</taxon>
        <taxon>Aspergillaceae</taxon>
        <taxon>Aspergillus</taxon>
        <taxon>Aspergillus subgen. Circumdati</taxon>
    </lineage>
</organism>
<dbReference type="EMBL" id="ML732462">
    <property type="protein sequence ID" value="KAB8067628.1"/>
    <property type="molecule type" value="Genomic_DNA"/>
</dbReference>
<dbReference type="InterPro" id="IPR053178">
    <property type="entry name" value="Osmoadaptation_assoc"/>
</dbReference>
<dbReference type="PANTHER" id="PTHR38111">
    <property type="entry name" value="ZN(2)-C6 FUNGAL-TYPE DOMAIN-CONTAINING PROTEIN-RELATED"/>
    <property type="match status" value="1"/>
</dbReference>
<reference evidence="1 2" key="1">
    <citation type="submission" date="2019-04" db="EMBL/GenBank/DDBJ databases">
        <title>Friends and foes A comparative genomics study of 23 Aspergillus species from section Flavi.</title>
        <authorList>
            <consortium name="DOE Joint Genome Institute"/>
            <person name="Kjaerbolling I."/>
            <person name="Vesth T."/>
            <person name="Frisvad J.C."/>
            <person name="Nybo J.L."/>
            <person name="Theobald S."/>
            <person name="Kildgaard S."/>
            <person name="Isbrandt T."/>
            <person name="Kuo A."/>
            <person name="Sato A."/>
            <person name="Lyhne E.K."/>
            <person name="Kogle M.E."/>
            <person name="Wiebenga A."/>
            <person name="Kun R.S."/>
            <person name="Lubbers R.J."/>
            <person name="Makela M.R."/>
            <person name="Barry K."/>
            <person name="Chovatia M."/>
            <person name="Clum A."/>
            <person name="Daum C."/>
            <person name="Haridas S."/>
            <person name="He G."/>
            <person name="LaButti K."/>
            <person name="Lipzen A."/>
            <person name="Mondo S."/>
            <person name="Riley R."/>
            <person name="Salamov A."/>
            <person name="Simmons B.A."/>
            <person name="Magnuson J.K."/>
            <person name="Henrissat B."/>
            <person name="Mortensen U.H."/>
            <person name="Larsen T.O."/>
            <person name="Devries R.P."/>
            <person name="Grigoriev I.V."/>
            <person name="Machida M."/>
            <person name="Baker S.E."/>
            <person name="Andersen M.R."/>
        </authorList>
    </citation>
    <scope>NUCLEOTIDE SEQUENCE [LARGE SCALE GENOMIC DNA]</scope>
    <source>
        <strain evidence="1 2">CBS 151.66</strain>
    </source>
</reference>
<evidence type="ECO:0000313" key="2">
    <source>
        <dbReference type="Proteomes" id="UP000326565"/>
    </source>
</evidence>
<proteinExistence type="predicted"/>
<dbReference type="InterPro" id="IPR021858">
    <property type="entry name" value="Fun_TF"/>
</dbReference>
<evidence type="ECO:0000313" key="1">
    <source>
        <dbReference type="EMBL" id="KAB8067628.1"/>
    </source>
</evidence>
<dbReference type="Proteomes" id="UP000326565">
    <property type="component" value="Unassembled WGS sequence"/>
</dbReference>
<name>A0A5N5WGY5_9EURO</name>
<protein>
    <recommendedName>
        <fullName evidence="3">Fungal-specific transcription factor domain-containing protein</fullName>
    </recommendedName>
</protein>
<dbReference type="Pfam" id="PF11951">
    <property type="entry name" value="Fungal_trans_2"/>
    <property type="match status" value="1"/>
</dbReference>
<dbReference type="OrthoDB" id="4491390at2759"/>
<accession>A0A5N5WGY5</accession>